<dbReference type="AlphaFoldDB" id="A0A6H0XYD8"/>
<feature type="domain" description="DUF6314" evidence="1">
    <location>
        <begin position="13"/>
        <end position="184"/>
    </location>
</feature>
<reference evidence="2 3" key="1">
    <citation type="journal article" date="2016" name="Sci. Rep.">
        <title>Peltaster fructicola genome reveals evolution from an invasive phytopathogen to an ectophytic parasite.</title>
        <authorList>
            <person name="Xu C."/>
            <person name="Chen H."/>
            <person name="Gleason M.L."/>
            <person name="Xu J.R."/>
            <person name="Liu H."/>
            <person name="Zhang R."/>
            <person name="Sun G."/>
        </authorList>
    </citation>
    <scope>NUCLEOTIDE SEQUENCE [LARGE SCALE GENOMIC DNA]</scope>
    <source>
        <strain evidence="2 3">LNHT1506</strain>
    </source>
</reference>
<protein>
    <recommendedName>
        <fullName evidence="1">DUF6314 domain-containing protein</fullName>
    </recommendedName>
</protein>
<name>A0A6H0XYD8_9PEZI</name>
<dbReference type="Pfam" id="PF19834">
    <property type="entry name" value="DUF6314"/>
    <property type="match status" value="1"/>
</dbReference>
<dbReference type="EMBL" id="CP051141">
    <property type="protein sequence ID" value="QIW99772.1"/>
    <property type="molecule type" value="Genomic_DNA"/>
</dbReference>
<accession>A0A6H0XYD8</accession>
<evidence type="ECO:0000313" key="3">
    <source>
        <dbReference type="Proteomes" id="UP000503462"/>
    </source>
</evidence>
<dbReference type="Proteomes" id="UP000503462">
    <property type="component" value="Chromosome 3"/>
</dbReference>
<evidence type="ECO:0000259" key="1">
    <source>
        <dbReference type="Pfam" id="PF19834"/>
    </source>
</evidence>
<proteinExistence type="predicted"/>
<organism evidence="2 3">
    <name type="scientific">Peltaster fructicola</name>
    <dbReference type="NCBI Taxonomy" id="286661"/>
    <lineage>
        <taxon>Eukaryota</taxon>
        <taxon>Fungi</taxon>
        <taxon>Dikarya</taxon>
        <taxon>Ascomycota</taxon>
        <taxon>Pezizomycotina</taxon>
        <taxon>Dothideomycetes</taxon>
        <taxon>Dothideomycetes incertae sedis</taxon>
        <taxon>Peltaster</taxon>
    </lineage>
</organism>
<evidence type="ECO:0000313" key="2">
    <source>
        <dbReference type="EMBL" id="QIW99772.1"/>
    </source>
</evidence>
<sequence length="187" mass="21752">MQETSNLEIFKSLRGQWRIKRSLVSQPGFGFSGMLEGLATFSPRKPTAHSTSLELLYSESGELKTENGLTLQANRKYVYRYSADEDKISVWFVKEKTKDFKGFEEVDYLFMDLEVKQHNETTIGRGDHLCSKDMYWAEYQWRMPGAAADDDNDEDEEEELQVWGLRYKVKGPQKDYTSDTAYERVVP</sequence>
<keyword evidence="3" id="KW-1185">Reference proteome</keyword>
<gene>
    <name evidence="2" type="ORF">AMS68_005290</name>
</gene>
<dbReference type="InterPro" id="IPR045632">
    <property type="entry name" value="DUF6314"/>
</dbReference>
<dbReference type="OrthoDB" id="66881at2759"/>